<name>A0AAV4I2W9_9GAST</name>
<accession>A0AAV4I2W9</accession>
<feature type="compositionally biased region" description="Basic residues" evidence="1">
    <location>
        <begin position="76"/>
        <end position="104"/>
    </location>
</feature>
<keyword evidence="3" id="KW-1185">Reference proteome</keyword>
<gene>
    <name evidence="2" type="ORF">ElyMa_001147300</name>
</gene>
<feature type="compositionally biased region" description="Basic and acidic residues" evidence="1">
    <location>
        <begin position="105"/>
        <end position="114"/>
    </location>
</feature>
<evidence type="ECO:0000256" key="1">
    <source>
        <dbReference type="SAM" id="MobiDB-lite"/>
    </source>
</evidence>
<reference evidence="2 3" key="1">
    <citation type="journal article" date="2021" name="Elife">
        <title>Chloroplast acquisition without the gene transfer in kleptoplastic sea slugs, Plakobranchus ocellatus.</title>
        <authorList>
            <person name="Maeda T."/>
            <person name="Takahashi S."/>
            <person name="Yoshida T."/>
            <person name="Shimamura S."/>
            <person name="Takaki Y."/>
            <person name="Nagai Y."/>
            <person name="Toyoda A."/>
            <person name="Suzuki Y."/>
            <person name="Arimoto A."/>
            <person name="Ishii H."/>
            <person name="Satoh N."/>
            <person name="Nishiyama T."/>
            <person name="Hasebe M."/>
            <person name="Maruyama T."/>
            <person name="Minagawa J."/>
            <person name="Obokata J."/>
            <person name="Shigenobu S."/>
        </authorList>
    </citation>
    <scope>NUCLEOTIDE SEQUENCE [LARGE SCALE GENOMIC DNA]</scope>
</reference>
<sequence length="114" mass="12453">MSDSSISQPCDVVEAVTPTSCPVGLVLLVETPETPLCSPSRTVDVAGNGWYGVTSGSTGSSSAFMMKLIKTCLPRAPRKLARPATTRKRRQPNRSNPRTRRRRYSERLSKTLTS</sequence>
<evidence type="ECO:0000313" key="2">
    <source>
        <dbReference type="EMBL" id="GFS03327.1"/>
    </source>
</evidence>
<dbReference type="Proteomes" id="UP000762676">
    <property type="component" value="Unassembled WGS sequence"/>
</dbReference>
<feature type="region of interest" description="Disordered" evidence="1">
    <location>
        <begin position="75"/>
        <end position="114"/>
    </location>
</feature>
<comment type="caution">
    <text evidence="2">The sequence shown here is derived from an EMBL/GenBank/DDBJ whole genome shotgun (WGS) entry which is preliminary data.</text>
</comment>
<organism evidence="2 3">
    <name type="scientific">Elysia marginata</name>
    <dbReference type="NCBI Taxonomy" id="1093978"/>
    <lineage>
        <taxon>Eukaryota</taxon>
        <taxon>Metazoa</taxon>
        <taxon>Spiralia</taxon>
        <taxon>Lophotrochozoa</taxon>
        <taxon>Mollusca</taxon>
        <taxon>Gastropoda</taxon>
        <taxon>Heterobranchia</taxon>
        <taxon>Euthyneura</taxon>
        <taxon>Panpulmonata</taxon>
        <taxon>Sacoglossa</taxon>
        <taxon>Placobranchoidea</taxon>
        <taxon>Plakobranchidae</taxon>
        <taxon>Elysia</taxon>
    </lineage>
</organism>
<evidence type="ECO:0000313" key="3">
    <source>
        <dbReference type="Proteomes" id="UP000762676"/>
    </source>
</evidence>
<proteinExistence type="predicted"/>
<protein>
    <submittedName>
        <fullName evidence="2">Uncharacterized protein</fullName>
    </submittedName>
</protein>
<dbReference type="AlphaFoldDB" id="A0AAV4I2W9"/>
<dbReference type="EMBL" id="BMAT01002265">
    <property type="protein sequence ID" value="GFS03327.1"/>
    <property type="molecule type" value="Genomic_DNA"/>
</dbReference>